<dbReference type="GO" id="GO:0016491">
    <property type="term" value="F:oxidoreductase activity"/>
    <property type="evidence" value="ECO:0007669"/>
    <property type="project" value="UniProtKB-KW"/>
</dbReference>
<dbReference type="Proteomes" id="UP000248079">
    <property type="component" value="Unassembled WGS sequence"/>
</dbReference>
<dbReference type="RefSeq" id="WP_110359629.1">
    <property type="nucleotide sequence ID" value="NZ_QFLI01000002.1"/>
</dbReference>
<dbReference type="SUPFAM" id="SSF51735">
    <property type="entry name" value="NAD(P)-binding Rossmann-fold domains"/>
    <property type="match status" value="1"/>
</dbReference>
<evidence type="ECO:0000313" key="3">
    <source>
        <dbReference type="EMBL" id="PXY01995.1"/>
    </source>
</evidence>
<dbReference type="PANTHER" id="PTHR43477">
    <property type="entry name" value="DIHYDROANTICAPSIN 7-DEHYDROGENASE"/>
    <property type="match status" value="1"/>
</dbReference>
<evidence type="ECO:0000256" key="1">
    <source>
        <dbReference type="ARBA" id="ARBA00006484"/>
    </source>
</evidence>
<keyword evidence="2" id="KW-0560">Oxidoreductase</keyword>
<proteinExistence type="inferred from homology"/>
<dbReference type="EMBL" id="QFLI01000002">
    <property type="protein sequence ID" value="PXY01995.1"/>
    <property type="molecule type" value="Genomic_DNA"/>
</dbReference>
<keyword evidence="4" id="KW-1185">Reference proteome</keyword>
<dbReference type="Pfam" id="PF13561">
    <property type="entry name" value="adh_short_C2"/>
    <property type="match status" value="1"/>
</dbReference>
<dbReference type="InterPro" id="IPR051122">
    <property type="entry name" value="SDR_DHRS6-like"/>
</dbReference>
<dbReference type="CDD" id="cd11731">
    <property type="entry name" value="Lin1944_like_SDR_c"/>
    <property type="match status" value="1"/>
</dbReference>
<protein>
    <submittedName>
        <fullName evidence="3">Short chain dehydrogenase</fullName>
    </submittedName>
</protein>
<dbReference type="PANTHER" id="PTHR43477:SF1">
    <property type="entry name" value="DIHYDROANTICAPSIN 7-DEHYDROGENASE"/>
    <property type="match status" value="1"/>
</dbReference>
<dbReference type="OrthoDB" id="9787486at2"/>
<dbReference type="InterPro" id="IPR002347">
    <property type="entry name" value="SDR_fam"/>
</dbReference>
<dbReference type="AlphaFoldDB" id="A0A2V3ZZD7"/>
<comment type="similarity">
    <text evidence="1">Belongs to the short-chain dehydrogenases/reductases (SDR) family.</text>
</comment>
<dbReference type="NCBIfam" id="NF005754">
    <property type="entry name" value="PRK07578.1"/>
    <property type="match status" value="1"/>
</dbReference>
<accession>A0A2V3ZZD7</accession>
<gene>
    <name evidence="3" type="ORF">DF185_04925</name>
</gene>
<evidence type="ECO:0000313" key="4">
    <source>
        <dbReference type="Proteomes" id="UP000248079"/>
    </source>
</evidence>
<name>A0A2V3ZZD7_9BACT</name>
<evidence type="ECO:0000256" key="2">
    <source>
        <dbReference type="ARBA" id="ARBA00023002"/>
    </source>
</evidence>
<reference evidence="3 4" key="1">
    <citation type="submission" date="2018-05" db="EMBL/GenBank/DDBJ databases">
        <title>Marinifilum breve JC075T sp. nov., a marine bacterium isolated from Yongle Blue Hole in the South China Sea.</title>
        <authorList>
            <person name="Fu T."/>
        </authorList>
    </citation>
    <scope>NUCLEOTIDE SEQUENCE [LARGE SCALE GENOMIC DNA]</scope>
    <source>
        <strain evidence="3 4">JC075</strain>
    </source>
</reference>
<dbReference type="InterPro" id="IPR036291">
    <property type="entry name" value="NAD(P)-bd_dom_sf"/>
</dbReference>
<comment type="caution">
    <text evidence="3">The sequence shown here is derived from an EMBL/GenBank/DDBJ whole genome shotgun (WGS) entry which is preliminary data.</text>
</comment>
<dbReference type="Gene3D" id="3.40.50.720">
    <property type="entry name" value="NAD(P)-binding Rossmann-like Domain"/>
    <property type="match status" value="1"/>
</dbReference>
<dbReference type="PRINTS" id="PR00081">
    <property type="entry name" value="GDHRDH"/>
</dbReference>
<organism evidence="3 4">
    <name type="scientific">Marinifilum breve</name>
    <dbReference type="NCBI Taxonomy" id="2184082"/>
    <lineage>
        <taxon>Bacteria</taxon>
        <taxon>Pseudomonadati</taxon>
        <taxon>Bacteroidota</taxon>
        <taxon>Bacteroidia</taxon>
        <taxon>Marinilabiliales</taxon>
        <taxon>Marinifilaceae</taxon>
    </lineage>
</organism>
<sequence length="197" mass="21039">MKKAILVGSTGVIGSKVKELLSAEYEVITVNRTSGDYQVDMADVNAVENMFKEIGAFDALITTSGYGKWGSIDEHSIQDFHDGLNSKLMGQVNMVMIGRKYANEGASFVVSTGILAQYPVEGGLSLGMINAGLEAFVRGAALEMKNMTINAVSPSFAKETMELMGMDSSTGVPAIEFAKLYKEAIESGKSGEIYHAS</sequence>